<dbReference type="Gene3D" id="2.30.30.30">
    <property type="match status" value="1"/>
</dbReference>
<dbReference type="SMART" id="SM00739">
    <property type="entry name" value="KOW"/>
    <property type="match status" value="1"/>
</dbReference>
<evidence type="ECO:0000256" key="5">
    <source>
        <dbReference type="ARBA" id="ARBA00035478"/>
    </source>
</evidence>
<dbReference type="InterPro" id="IPR041988">
    <property type="entry name" value="Ribosomal_uL24_KOW"/>
</dbReference>
<name>A0A2M8G926_9BACT</name>
<dbReference type="PANTHER" id="PTHR12903">
    <property type="entry name" value="MITOCHONDRIAL RIBOSOMAL PROTEIN L24"/>
    <property type="match status" value="1"/>
</dbReference>
<reference evidence="8" key="1">
    <citation type="submission" date="2017-09" db="EMBL/GenBank/DDBJ databases">
        <title>Depth-based differentiation of microbial function through sediment-hosted aquifers and enrichment of novel symbionts in the deep terrestrial subsurface.</title>
        <authorList>
            <person name="Probst A.J."/>
            <person name="Ladd B."/>
            <person name="Jarett J.K."/>
            <person name="Geller-Mcgrath D.E."/>
            <person name="Sieber C.M.K."/>
            <person name="Emerson J.B."/>
            <person name="Anantharaman K."/>
            <person name="Thomas B.C."/>
            <person name="Malmstrom R."/>
            <person name="Stieglmeier M."/>
            <person name="Klingl A."/>
            <person name="Woyke T."/>
            <person name="Ryan C.M."/>
            <person name="Banfield J.F."/>
        </authorList>
    </citation>
    <scope>NUCLEOTIDE SEQUENCE [LARGE SCALE GENOMIC DNA]</scope>
</reference>
<dbReference type="EMBL" id="PFQR01000030">
    <property type="protein sequence ID" value="PJC69937.1"/>
    <property type="molecule type" value="Genomic_DNA"/>
</dbReference>
<dbReference type="GO" id="GO:0003735">
    <property type="term" value="F:structural constituent of ribosome"/>
    <property type="evidence" value="ECO:0007669"/>
    <property type="project" value="InterPro"/>
</dbReference>
<comment type="similarity">
    <text evidence="1">Belongs to the universal ribosomal protein uL24 family.</text>
</comment>
<dbReference type="InterPro" id="IPR014722">
    <property type="entry name" value="Rib_uL2_dom2"/>
</dbReference>
<dbReference type="NCBIfam" id="TIGR01079">
    <property type="entry name" value="rplX_bact"/>
    <property type="match status" value="1"/>
</dbReference>
<dbReference type="Pfam" id="PF00467">
    <property type="entry name" value="KOW"/>
    <property type="match status" value="1"/>
</dbReference>
<dbReference type="GO" id="GO:0003723">
    <property type="term" value="F:RNA binding"/>
    <property type="evidence" value="ECO:0007669"/>
    <property type="project" value="InterPro"/>
</dbReference>
<evidence type="ECO:0000256" key="2">
    <source>
        <dbReference type="ARBA" id="ARBA00022980"/>
    </source>
</evidence>
<comment type="caution">
    <text evidence="7">The sequence shown here is derived from an EMBL/GenBank/DDBJ whole genome shotgun (WGS) entry which is preliminary data.</text>
</comment>
<evidence type="ECO:0000256" key="4">
    <source>
        <dbReference type="ARBA" id="ARBA00035206"/>
    </source>
</evidence>
<organism evidence="7 8">
    <name type="scientific">Candidatus Tagabacteria bacterium CG_4_8_14_3_um_filter_41_8</name>
    <dbReference type="NCBI Taxonomy" id="1975018"/>
    <lineage>
        <taxon>Bacteria</taxon>
        <taxon>Candidatus Tagaibacteriota</taxon>
    </lineage>
</organism>
<dbReference type="AlphaFoldDB" id="A0A2M8G926"/>
<sequence length="50" mass="5725">MKIRKNDNVMAISGKDRGKTGKVLHVFPKTNKVVIEGINIRKKHSRPKKQ</sequence>
<evidence type="ECO:0000256" key="3">
    <source>
        <dbReference type="ARBA" id="ARBA00023274"/>
    </source>
</evidence>
<evidence type="ECO:0000313" key="8">
    <source>
        <dbReference type="Proteomes" id="UP000229041"/>
    </source>
</evidence>
<evidence type="ECO:0000259" key="6">
    <source>
        <dbReference type="SMART" id="SM00739"/>
    </source>
</evidence>
<dbReference type="Proteomes" id="UP000229041">
    <property type="component" value="Unassembled WGS sequence"/>
</dbReference>
<feature type="non-terminal residue" evidence="7">
    <location>
        <position position="50"/>
    </location>
</feature>
<dbReference type="GO" id="GO:1990904">
    <property type="term" value="C:ribonucleoprotein complex"/>
    <property type="evidence" value="ECO:0007669"/>
    <property type="project" value="UniProtKB-KW"/>
</dbReference>
<dbReference type="InterPro" id="IPR003256">
    <property type="entry name" value="Ribosomal_uL24"/>
</dbReference>
<evidence type="ECO:0000256" key="1">
    <source>
        <dbReference type="ARBA" id="ARBA00010618"/>
    </source>
</evidence>
<keyword evidence="2 7" id="KW-0689">Ribosomal protein</keyword>
<dbReference type="SUPFAM" id="SSF50104">
    <property type="entry name" value="Translation proteins SH3-like domain"/>
    <property type="match status" value="1"/>
</dbReference>
<keyword evidence="3" id="KW-0687">Ribonucleoprotein</keyword>
<dbReference type="InterPro" id="IPR005824">
    <property type="entry name" value="KOW"/>
</dbReference>
<gene>
    <name evidence="7" type="primary">rplX</name>
    <name evidence="7" type="ORF">CO014_01050</name>
</gene>
<dbReference type="GO" id="GO:0006412">
    <property type="term" value="P:translation"/>
    <property type="evidence" value="ECO:0007669"/>
    <property type="project" value="InterPro"/>
</dbReference>
<feature type="domain" description="KOW" evidence="6">
    <location>
        <begin position="2"/>
        <end position="29"/>
    </location>
</feature>
<dbReference type="GO" id="GO:0005840">
    <property type="term" value="C:ribosome"/>
    <property type="evidence" value="ECO:0007669"/>
    <property type="project" value="UniProtKB-KW"/>
</dbReference>
<dbReference type="CDD" id="cd06089">
    <property type="entry name" value="KOW_RPL26"/>
    <property type="match status" value="1"/>
</dbReference>
<evidence type="ECO:0000313" key="7">
    <source>
        <dbReference type="EMBL" id="PJC69937.1"/>
    </source>
</evidence>
<accession>A0A2M8G926</accession>
<protein>
    <recommendedName>
        <fullName evidence="4">Large ribosomal subunit protein uL24</fullName>
    </recommendedName>
    <alternativeName>
        <fullName evidence="5">50S ribosomal protein L24</fullName>
    </alternativeName>
</protein>
<dbReference type="InterPro" id="IPR008991">
    <property type="entry name" value="Translation_prot_SH3-like_sf"/>
</dbReference>
<proteinExistence type="inferred from homology"/>